<dbReference type="Pfam" id="PF01266">
    <property type="entry name" value="DAO"/>
    <property type="match status" value="1"/>
</dbReference>
<dbReference type="SUPFAM" id="SSF51905">
    <property type="entry name" value="FAD/NAD(P)-binding domain"/>
    <property type="match status" value="1"/>
</dbReference>
<evidence type="ECO:0000313" key="4">
    <source>
        <dbReference type="EMBL" id="PJZ03367.1"/>
    </source>
</evidence>
<dbReference type="Proteomes" id="UP000232062">
    <property type="component" value="Unassembled WGS sequence"/>
</dbReference>
<dbReference type="PANTHER" id="PTHR13847">
    <property type="entry name" value="SARCOSINE DEHYDROGENASE-RELATED"/>
    <property type="match status" value="1"/>
</dbReference>
<dbReference type="OrthoDB" id="9815989at2"/>
<dbReference type="Gene3D" id="3.30.9.10">
    <property type="entry name" value="D-Amino Acid Oxidase, subunit A, domain 2"/>
    <property type="match status" value="2"/>
</dbReference>
<keyword evidence="2" id="KW-0560">Oxidoreductase</keyword>
<dbReference type="GO" id="GO:0005737">
    <property type="term" value="C:cytoplasm"/>
    <property type="evidence" value="ECO:0007669"/>
    <property type="project" value="TreeGrafter"/>
</dbReference>
<comment type="caution">
    <text evidence="4">The sequence shown here is derived from an EMBL/GenBank/DDBJ whole genome shotgun (WGS) entry which is preliminary data.</text>
</comment>
<sequence length="431" mass="45722">MAPVISPVIASQTLPDTTTVVIIGGGIVGLTAALTLAERNIPVVVLEKGHIAGEQSSRNLGWIRKTSRALEDIPLAQVADRLWASMATRVGSDVGYRQAGIMFVARNEAQMAMHEKWLSGVSAAGLDSRLLSDAQIAAQVPGGAAKWAGGIFTASDGRAEPTLAASAIARAAIAKGAIIVEQCAVRALSTSNGRVSGVVTERGEIRCDQVLLAAGAWSRRFLGNHGINLPTLPLICSVMRTRPLQGPAEIAVGAPDFSFRKHQDGGFIITQRGALDAPLTLDHVLLGTRYLPQLRQARDNLRISLGQYFVKDLALARRWRSDRRSPFEQVRTLDPPANPALNSEAMRNLRAAWPVFQQAEMAASWAGVIDITPDSNPVIGPVASLPGLTLATGFSGHGFGTSPAAGQLAADLVTGHAPIIDPTPYRFERLI</sequence>
<reference evidence="4 5" key="1">
    <citation type="submission" date="2017-11" db="EMBL/GenBank/DDBJ databases">
        <title>The genome sequence of Pantoea rodasii DSM 26611.</title>
        <authorList>
            <person name="Gao J."/>
            <person name="Mao X."/>
            <person name="Sun J."/>
        </authorList>
    </citation>
    <scope>NUCLEOTIDE SEQUENCE [LARGE SCALE GENOMIC DNA]</scope>
    <source>
        <strain evidence="4 5">DSM 26611</strain>
    </source>
</reference>
<evidence type="ECO:0000259" key="3">
    <source>
        <dbReference type="Pfam" id="PF01266"/>
    </source>
</evidence>
<evidence type="ECO:0000256" key="2">
    <source>
        <dbReference type="ARBA" id="ARBA00023002"/>
    </source>
</evidence>
<dbReference type="InterPro" id="IPR036188">
    <property type="entry name" value="FAD/NAD-bd_sf"/>
</dbReference>
<feature type="domain" description="FAD dependent oxidoreductase" evidence="3">
    <location>
        <begin position="20"/>
        <end position="412"/>
    </location>
</feature>
<protein>
    <submittedName>
        <fullName evidence="4">D-amino-acid oxidase</fullName>
    </submittedName>
</protein>
<dbReference type="GO" id="GO:0008718">
    <property type="term" value="F:D-amino-acid dehydrogenase activity"/>
    <property type="evidence" value="ECO:0007669"/>
    <property type="project" value="TreeGrafter"/>
</dbReference>
<dbReference type="GO" id="GO:0055130">
    <property type="term" value="P:D-alanine catabolic process"/>
    <property type="evidence" value="ECO:0007669"/>
    <property type="project" value="TreeGrafter"/>
</dbReference>
<comment type="similarity">
    <text evidence="1">Belongs to the DadA oxidoreductase family.</text>
</comment>
<dbReference type="EMBL" id="PIQI01000028">
    <property type="protein sequence ID" value="PJZ03367.1"/>
    <property type="molecule type" value="Genomic_DNA"/>
</dbReference>
<dbReference type="RefSeq" id="WP_100703820.1">
    <property type="nucleotide sequence ID" value="NZ_PIQI01000028.1"/>
</dbReference>
<keyword evidence="5" id="KW-1185">Reference proteome</keyword>
<dbReference type="AlphaFoldDB" id="A0A2M9W757"/>
<accession>A0A2M9W757</accession>
<proteinExistence type="inferred from homology"/>
<dbReference type="Gene3D" id="3.50.50.60">
    <property type="entry name" value="FAD/NAD(P)-binding domain"/>
    <property type="match status" value="2"/>
</dbReference>
<dbReference type="InterPro" id="IPR006076">
    <property type="entry name" value="FAD-dep_OxRdtase"/>
</dbReference>
<gene>
    <name evidence="4" type="ORF">PRCB_22570</name>
</gene>
<dbReference type="GO" id="GO:0005886">
    <property type="term" value="C:plasma membrane"/>
    <property type="evidence" value="ECO:0007669"/>
    <property type="project" value="TreeGrafter"/>
</dbReference>
<organism evidence="4 5">
    <name type="scientific">Pantoea rodasii</name>
    <dbReference type="NCBI Taxonomy" id="1076549"/>
    <lineage>
        <taxon>Bacteria</taxon>
        <taxon>Pseudomonadati</taxon>
        <taxon>Pseudomonadota</taxon>
        <taxon>Gammaproteobacteria</taxon>
        <taxon>Enterobacterales</taxon>
        <taxon>Erwiniaceae</taxon>
        <taxon>Pantoea</taxon>
    </lineage>
</organism>
<dbReference type="PANTHER" id="PTHR13847:SF280">
    <property type="entry name" value="D-AMINO ACID DEHYDROGENASE"/>
    <property type="match status" value="1"/>
</dbReference>
<evidence type="ECO:0000313" key="5">
    <source>
        <dbReference type="Proteomes" id="UP000232062"/>
    </source>
</evidence>
<evidence type="ECO:0000256" key="1">
    <source>
        <dbReference type="ARBA" id="ARBA00009410"/>
    </source>
</evidence>
<name>A0A2M9W757_9GAMM</name>